<name>K1Y936_MARBU</name>
<proteinExistence type="predicted"/>
<dbReference type="KEGG" id="mbe:MBM_00747"/>
<dbReference type="AlphaFoldDB" id="K1Y936"/>
<protein>
    <submittedName>
        <fullName evidence="1">Uncharacterized protein</fullName>
    </submittedName>
</protein>
<dbReference type="InParanoid" id="K1Y936"/>
<reference evidence="1 2" key="1">
    <citation type="journal article" date="2012" name="BMC Genomics">
        <title>Sequencing the genome of Marssonina brunnea reveals fungus-poplar co-evolution.</title>
        <authorList>
            <person name="Zhu S."/>
            <person name="Cao Y.-Z."/>
            <person name="Jiang C."/>
            <person name="Tan B.-Y."/>
            <person name="Wang Z."/>
            <person name="Feng S."/>
            <person name="Zhang L."/>
            <person name="Su X.-H."/>
            <person name="Brejova B."/>
            <person name="Vinar T."/>
            <person name="Xu M."/>
            <person name="Wang M.-X."/>
            <person name="Zhang S.-G."/>
            <person name="Huang M.-R."/>
            <person name="Wu R."/>
            <person name="Zhou Y."/>
        </authorList>
    </citation>
    <scope>NUCLEOTIDE SEQUENCE [LARGE SCALE GENOMIC DNA]</scope>
    <source>
        <strain evidence="1 2">MB_m1</strain>
    </source>
</reference>
<dbReference type="HOGENOM" id="CLU_1777887_0_0_1"/>
<evidence type="ECO:0000313" key="1">
    <source>
        <dbReference type="EMBL" id="EKD21634.1"/>
    </source>
</evidence>
<accession>K1Y936</accession>
<keyword evidence="2" id="KW-1185">Reference proteome</keyword>
<gene>
    <name evidence="1" type="ORF">MBM_00747</name>
</gene>
<dbReference type="EMBL" id="JH921428">
    <property type="protein sequence ID" value="EKD21634.1"/>
    <property type="molecule type" value="Genomic_DNA"/>
</dbReference>
<organism evidence="1 2">
    <name type="scientific">Marssonina brunnea f. sp. multigermtubi (strain MB_m1)</name>
    <name type="common">Marssonina leaf spot fungus</name>
    <dbReference type="NCBI Taxonomy" id="1072389"/>
    <lineage>
        <taxon>Eukaryota</taxon>
        <taxon>Fungi</taxon>
        <taxon>Dikarya</taxon>
        <taxon>Ascomycota</taxon>
        <taxon>Pezizomycotina</taxon>
        <taxon>Leotiomycetes</taxon>
        <taxon>Helotiales</taxon>
        <taxon>Drepanopezizaceae</taxon>
        <taxon>Drepanopeziza</taxon>
    </lineage>
</organism>
<sequence>MPDARKSEWKSERMRNLAAVIDIDIDPDGVSTFNRETRISSAEVRVGKLDRIGSRTTDYRSGSGRLLFSQAMVLAGSEKPKGAIFEAEDFVKDGTSFCLKISMNIPICSLVFRFTRTGPEVYGNWYASSSKHLTKTEGKLHHGSSL</sequence>
<evidence type="ECO:0000313" key="2">
    <source>
        <dbReference type="Proteomes" id="UP000006753"/>
    </source>
</evidence>
<dbReference type="Proteomes" id="UP000006753">
    <property type="component" value="Unassembled WGS sequence"/>
</dbReference>